<dbReference type="AlphaFoldDB" id="A0A5C6BZC6"/>
<reference evidence="2 3" key="1">
    <citation type="journal article" date="2020" name="Antonie Van Leeuwenhoek">
        <title>Rhodopirellula heiligendammensis sp. nov., Rhodopirellula pilleata sp. nov., and Rhodopirellula solitaria sp. nov. isolated from natural or artificial marine surfaces in Northern Germany and California, USA, and emended description of the genus Rhodopirellula.</title>
        <authorList>
            <person name="Kallscheuer N."/>
            <person name="Wiegand S."/>
            <person name="Jogler M."/>
            <person name="Boedeker C."/>
            <person name="Peeters S.H."/>
            <person name="Rast P."/>
            <person name="Heuer A."/>
            <person name="Jetten M.S.M."/>
            <person name="Rohde M."/>
            <person name="Jogler C."/>
        </authorList>
    </citation>
    <scope>NUCLEOTIDE SEQUENCE [LARGE SCALE GENOMIC DNA]</scope>
    <source>
        <strain evidence="2 3">Poly21</strain>
    </source>
</reference>
<dbReference type="GO" id="GO:0005198">
    <property type="term" value="F:structural molecule activity"/>
    <property type="evidence" value="ECO:0007669"/>
    <property type="project" value="InterPro"/>
</dbReference>
<dbReference type="EMBL" id="SJPU01000002">
    <property type="protein sequence ID" value="TWU15969.1"/>
    <property type="molecule type" value="Genomic_DNA"/>
</dbReference>
<dbReference type="GO" id="GO:0019068">
    <property type="term" value="P:virion assembly"/>
    <property type="evidence" value="ECO:0007669"/>
    <property type="project" value="InterPro"/>
</dbReference>
<evidence type="ECO:0000256" key="1">
    <source>
        <dbReference type="SAM" id="MobiDB-lite"/>
    </source>
</evidence>
<keyword evidence="3" id="KW-1185">Reference proteome</keyword>
<protein>
    <submittedName>
        <fullName evidence="2">Phage portal protein, lambda family</fullName>
    </submittedName>
</protein>
<gene>
    <name evidence="2" type="ORF">Poly21_31730</name>
</gene>
<sequence>MSAAKPIDSLSWSIDVSQHGAVPRQSKYTAPAVVERSLDGSGSAVAPLPAGANIIQRRWDGARTDRLNADHWADALGHPIDSELAFDLPTLRARSAHEYHNNPDVEGIVETHSTDIVGPEGPSLEVISDDASYNKRLESRWNEWTEICDHNGEMHLDEILRLWVRSIWHSGGWFGQETNDETGSSFPAMLRLHDVHITRLETPWHMHSDRRVSFGVRRTRSGRPLEYYVRQPDYLGPYQYDTGEFETLPPDRVFHEFIRSESGQNVGYPLLASALPVIAQLRDYDQSVLDAAQLAADKSGWFVNLNPDGEKFEPEDAASMEVAFKRQVSRAAPPGWDYRNADATHPTSNYVEHRRERLAQLGRAAAIPLMLIRLDSSDHGYASARFDHQAYCWHIKSWQKWLRKKVLNRLVKALARELSLAGDLRRPRGEVKFLWNWTPPPQGDPVKERSAERMGLQNRTLTFAAACRAQNLQEEDVIASWKRTLDRFIEAGFTRDEAMAFMQSGPGKSAAPGGGKSGPGARVPNDARPGNNPANRPQSEKSKR</sequence>
<dbReference type="InterPro" id="IPR006429">
    <property type="entry name" value="Phage_lambda_portal"/>
</dbReference>
<dbReference type="RefSeq" id="WP_302118963.1">
    <property type="nucleotide sequence ID" value="NZ_SJPU01000002.1"/>
</dbReference>
<accession>A0A5C6BZC6</accession>
<dbReference type="Proteomes" id="UP000319908">
    <property type="component" value="Unassembled WGS sequence"/>
</dbReference>
<dbReference type="Pfam" id="PF05136">
    <property type="entry name" value="Phage_portal_2"/>
    <property type="match status" value="1"/>
</dbReference>
<comment type="caution">
    <text evidence="2">The sequence shown here is derived from an EMBL/GenBank/DDBJ whole genome shotgun (WGS) entry which is preliminary data.</text>
</comment>
<evidence type="ECO:0000313" key="2">
    <source>
        <dbReference type="EMBL" id="TWU15969.1"/>
    </source>
</evidence>
<organism evidence="2 3">
    <name type="scientific">Allorhodopirellula heiligendammensis</name>
    <dbReference type="NCBI Taxonomy" id="2714739"/>
    <lineage>
        <taxon>Bacteria</taxon>
        <taxon>Pseudomonadati</taxon>
        <taxon>Planctomycetota</taxon>
        <taxon>Planctomycetia</taxon>
        <taxon>Pirellulales</taxon>
        <taxon>Pirellulaceae</taxon>
        <taxon>Allorhodopirellula</taxon>
    </lineage>
</organism>
<feature type="region of interest" description="Disordered" evidence="1">
    <location>
        <begin position="501"/>
        <end position="544"/>
    </location>
</feature>
<name>A0A5C6BZC6_9BACT</name>
<evidence type="ECO:0000313" key="3">
    <source>
        <dbReference type="Proteomes" id="UP000319908"/>
    </source>
</evidence>
<proteinExistence type="predicted"/>